<proteinExistence type="predicted"/>
<dbReference type="InterPro" id="IPR008207">
    <property type="entry name" value="Sig_transdc_His_kin_Hpt_dom"/>
</dbReference>
<evidence type="ECO:0000313" key="3">
    <source>
        <dbReference type="EMBL" id="OFI06997.1"/>
    </source>
</evidence>
<dbReference type="RefSeq" id="WP_070109547.1">
    <property type="nucleotide sequence ID" value="NZ_LZFO01000006.1"/>
</dbReference>
<dbReference type="STRING" id="1121290.CLAOCE_05830"/>
<reference evidence="3 4" key="1">
    <citation type="submission" date="2016-06" db="EMBL/GenBank/DDBJ databases">
        <title>Genome sequence of Clostridium acetireducens DSM 10703.</title>
        <authorList>
            <person name="Poehlein A."/>
            <person name="Fluechter S."/>
            <person name="Duerre P."/>
            <person name="Daniel R."/>
        </authorList>
    </citation>
    <scope>NUCLEOTIDE SEQUENCE [LARGE SCALE GENOMIC DNA]</scope>
    <source>
        <strain evidence="3 4">DSM 10703</strain>
    </source>
</reference>
<comment type="caution">
    <text evidence="3">The sequence shown here is derived from an EMBL/GenBank/DDBJ whole genome shotgun (WGS) entry which is preliminary data.</text>
</comment>
<evidence type="ECO:0000256" key="1">
    <source>
        <dbReference type="PROSITE-ProRule" id="PRU00110"/>
    </source>
</evidence>
<organism evidence="3 4">
    <name type="scientific">Clostridium acetireducens DSM 10703</name>
    <dbReference type="NCBI Taxonomy" id="1121290"/>
    <lineage>
        <taxon>Bacteria</taxon>
        <taxon>Bacillati</taxon>
        <taxon>Bacillota</taxon>
        <taxon>Clostridia</taxon>
        <taxon>Eubacteriales</taxon>
        <taxon>Clostridiaceae</taxon>
        <taxon>Clostridium</taxon>
    </lineage>
</organism>
<dbReference type="PROSITE" id="PS50894">
    <property type="entry name" value="HPT"/>
    <property type="match status" value="1"/>
</dbReference>
<dbReference type="Pfam" id="PF01627">
    <property type="entry name" value="Hpt"/>
    <property type="match status" value="1"/>
</dbReference>
<dbReference type="SUPFAM" id="SSF47226">
    <property type="entry name" value="Histidine-containing phosphotransfer domain, HPT domain"/>
    <property type="match status" value="1"/>
</dbReference>
<protein>
    <submittedName>
        <fullName evidence="3">Hpt domain protein</fullName>
    </submittedName>
</protein>
<keyword evidence="1" id="KW-0597">Phosphoprotein</keyword>
<name>A0A1E8F0N0_9CLOT</name>
<evidence type="ECO:0000259" key="2">
    <source>
        <dbReference type="PROSITE" id="PS50894"/>
    </source>
</evidence>
<evidence type="ECO:0000313" key="4">
    <source>
        <dbReference type="Proteomes" id="UP000175744"/>
    </source>
</evidence>
<dbReference type="EMBL" id="LZFO01000006">
    <property type="protein sequence ID" value="OFI06997.1"/>
    <property type="molecule type" value="Genomic_DNA"/>
</dbReference>
<dbReference type="InterPro" id="IPR036641">
    <property type="entry name" value="HPT_dom_sf"/>
</dbReference>
<gene>
    <name evidence="3" type="ORF">CLOACE_05830</name>
</gene>
<dbReference type="AlphaFoldDB" id="A0A1E8F0N0"/>
<accession>A0A1E8F0N0</accession>
<dbReference type="CDD" id="cd00088">
    <property type="entry name" value="HPT"/>
    <property type="match status" value="1"/>
</dbReference>
<dbReference type="Proteomes" id="UP000175744">
    <property type="component" value="Unassembled WGS sequence"/>
</dbReference>
<feature type="domain" description="HPt" evidence="2">
    <location>
        <begin position="3"/>
        <end position="109"/>
    </location>
</feature>
<keyword evidence="4" id="KW-1185">Reference proteome</keyword>
<dbReference type="GO" id="GO:0000160">
    <property type="term" value="P:phosphorelay signal transduction system"/>
    <property type="evidence" value="ECO:0007669"/>
    <property type="project" value="InterPro"/>
</dbReference>
<sequence length="134" mass="15800">MDKHIECDSIIIDYIVETNELLNQLENLIINAEIEESLKGYIDKIIRIIHTIKGNSMTMELDNIVKLMHLEEDIICYLRDNNIENIDYSNLADIFLNTIDYIRRETLKLKNKNYKSSDNSNLIKDIEKFSKSFI</sequence>
<feature type="modified residue" description="Phosphohistidine" evidence="1">
    <location>
        <position position="50"/>
    </location>
</feature>
<dbReference type="Gene3D" id="1.20.120.160">
    <property type="entry name" value="HPT domain"/>
    <property type="match status" value="1"/>
</dbReference>